<protein>
    <submittedName>
        <fullName evidence="1">Uncharacterized protein</fullName>
    </submittedName>
</protein>
<sequence>MTLLICELLVHAGENVSSGALIPLPRRQAACSMPSSTKLLDFAFMANAEERSRRDWTGFRGLFMSLLHSPSNWILVAWKRKRLAN</sequence>
<name>A0A8X6P1N8_NEPPI</name>
<gene>
    <name evidence="1" type="ORF">NPIL_216771</name>
</gene>
<comment type="caution">
    <text evidence="1">The sequence shown here is derived from an EMBL/GenBank/DDBJ whole genome shotgun (WGS) entry which is preliminary data.</text>
</comment>
<accession>A0A8X6P1N8</accession>
<reference evidence="1" key="1">
    <citation type="submission" date="2020-08" db="EMBL/GenBank/DDBJ databases">
        <title>Multicomponent nature underlies the extraordinary mechanical properties of spider dragline silk.</title>
        <authorList>
            <person name="Kono N."/>
            <person name="Nakamura H."/>
            <person name="Mori M."/>
            <person name="Yoshida Y."/>
            <person name="Ohtoshi R."/>
            <person name="Malay A.D."/>
            <person name="Moran D.A.P."/>
            <person name="Tomita M."/>
            <person name="Numata K."/>
            <person name="Arakawa K."/>
        </authorList>
    </citation>
    <scope>NUCLEOTIDE SEQUENCE</scope>
</reference>
<proteinExistence type="predicted"/>
<keyword evidence="2" id="KW-1185">Reference proteome</keyword>
<dbReference type="EMBL" id="BMAW01015455">
    <property type="protein sequence ID" value="GFT43890.1"/>
    <property type="molecule type" value="Genomic_DNA"/>
</dbReference>
<evidence type="ECO:0000313" key="2">
    <source>
        <dbReference type="Proteomes" id="UP000887013"/>
    </source>
</evidence>
<evidence type="ECO:0000313" key="1">
    <source>
        <dbReference type="EMBL" id="GFT43890.1"/>
    </source>
</evidence>
<dbReference type="AlphaFoldDB" id="A0A8X6P1N8"/>
<organism evidence="1 2">
    <name type="scientific">Nephila pilipes</name>
    <name type="common">Giant wood spider</name>
    <name type="synonym">Nephila maculata</name>
    <dbReference type="NCBI Taxonomy" id="299642"/>
    <lineage>
        <taxon>Eukaryota</taxon>
        <taxon>Metazoa</taxon>
        <taxon>Ecdysozoa</taxon>
        <taxon>Arthropoda</taxon>
        <taxon>Chelicerata</taxon>
        <taxon>Arachnida</taxon>
        <taxon>Araneae</taxon>
        <taxon>Araneomorphae</taxon>
        <taxon>Entelegynae</taxon>
        <taxon>Araneoidea</taxon>
        <taxon>Nephilidae</taxon>
        <taxon>Nephila</taxon>
    </lineage>
</organism>
<dbReference type="Proteomes" id="UP000887013">
    <property type="component" value="Unassembled WGS sequence"/>
</dbReference>